<proteinExistence type="predicted"/>
<dbReference type="InterPro" id="IPR029016">
    <property type="entry name" value="GAF-like_dom_sf"/>
</dbReference>
<organism evidence="1 2">
    <name type="scientific">Asaccharospora irregularis DSM 2635</name>
    <dbReference type="NCBI Taxonomy" id="1121321"/>
    <lineage>
        <taxon>Bacteria</taxon>
        <taxon>Bacillati</taxon>
        <taxon>Bacillota</taxon>
        <taxon>Clostridia</taxon>
        <taxon>Peptostreptococcales</taxon>
        <taxon>Peptostreptococcaceae</taxon>
        <taxon>Asaccharospora</taxon>
    </lineage>
</organism>
<sequence length="141" mass="15691">MINMIDLEHIKSDIQNIAEAIVSVLGIDVTIVDHNLVRIAGTGIYLKKVGEKVNGYSAFKKSLDEQIGIIIDDPSSNEICKECYNKLECKEVAEVSCPIVCDGISYGVIGLIAFSKEQGNIIKNEKKCFDELFREDGRFNF</sequence>
<evidence type="ECO:0000313" key="2">
    <source>
        <dbReference type="Proteomes" id="UP000243255"/>
    </source>
</evidence>
<gene>
    <name evidence="1" type="ORF">SAMN04488530_1195</name>
</gene>
<name>A0A1M5Q760_9FIRM</name>
<dbReference type="Gene3D" id="3.30.450.40">
    <property type="match status" value="1"/>
</dbReference>
<accession>A0A1M5Q760</accession>
<protein>
    <submittedName>
        <fullName evidence="1">Stage V sporulation protein T C-terminal, transcription factor</fullName>
    </submittedName>
</protein>
<reference evidence="2" key="1">
    <citation type="submission" date="2016-11" db="EMBL/GenBank/DDBJ databases">
        <authorList>
            <person name="Varghese N."/>
            <person name="Submissions S."/>
        </authorList>
    </citation>
    <scope>NUCLEOTIDE SEQUENCE [LARGE SCALE GENOMIC DNA]</scope>
    <source>
        <strain evidence="2">DSM 2635</strain>
    </source>
</reference>
<evidence type="ECO:0000313" key="1">
    <source>
        <dbReference type="EMBL" id="SHH10004.1"/>
    </source>
</evidence>
<dbReference type="EMBL" id="FQWX01000019">
    <property type="protein sequence ID" value="SHH10004.1"/>
    <property type="molecule type" value="Genomic_DNA"/>
</dbReference>
<dbReference type="STRING" id="1121321.SAMN04488530_1195"/>
<keyword evidence="2" id="KW-1185">Reference proteome</keyword>
<dbReference type="Proteomes" id="UP000243255">
    <property type="component" value="Unassembled WGS sequence"/>
</dbReference>
<dbReference type="AlphaFoldDB" id="A0A1M5Q760"/>